<proteinExistence type="predicted"/>
<accession>A0A9P8NAG4</accession>
<organism evidence="1 2">
    <name type="scientific">Aspergillus fumigatus</name>
    <name type="common">Neosartorya fumigata</name>
    <dbReference type="NCBI Taxonomy" id="746128"/>
    <lineage>
        <taxon>Eukaryota</taxon>
        <taxon>Fungi</taxon>
        <taxon>Dikarya</taxon>
        <taxon>Ascomycota</taxon>
        <taxon>Pezizomycotina</taxon>
        <taxon>Eurotiomycetes</taxon>
        <taxon>Eurotiomycetidae</taxon>
        <taxon>Eurotiales</taxon>
        <taxon>Aspergillaceae</taxon>
        <taxon>Aspergillus</taxon>
        <taxon>Aspergillus subgen. Fumigati</taxon>
    </lineage>
</organism>
<evidence type="ECO:0000313" key="2">
    <source>
        <dbReference type="Proteomes" id="UP000813423"/>
    </source>
</evidence>
<name>A0A9P8NAG4_ASPFM</name>
<dbReference type="Proteomes" id="UP000813423">
    <property type="component" value="Unassembled WGS sequence"/>
</dbReference>
<sequence>EKCAGVMAYHLHGDKVDIRITHAPCGCMQRFTPQNQKSVEFDRLDIHKKYFPMIAANERAAFFGQPTSPIHPARLPQPPFYTRWDGATRNNSLQQVQNTMNPNLGGIVATSLGQATYYDARSPKRALPPLYPNDRRIA</sequence>
<evidence type="ECO:0000313" key="1">
    <source>
        <dbReference type="EMBL" id="KAH1890663.1"/>
    </source>
</evidence>
<dbReference type="EMBL" id="JAIBSC010000491">
    <property type="protein sequence ID" value="KAH1890663.1"/>
    <property type="molecule type" value="Genomic_DNA"/>
</dbReference>
<reference evidence="1" key="1">
    <citation type="submission" date="2021-08" db="EMBL/GenBank/DDBJ databases">
        <title>Global Aspergillus fumigatus from environmental and clinical sources.</title>
        <authorList>
            <person name="Barber A."/>
            <person name="Sae-Ong T."/>
        </authorList>
    </citation>
    <scope>NUCLEOTIDE SEQUENCE</scope>
    <source>
        <strain evidence="1">NRZ-2016-071</strain>
    </source>
</reference>
<gene>
    <name evidence="1" type="ORF">KXV57_006615</name>
</gene>
<comment type="caution">
    <text evidence="1">The sequence shown here is derived from an EMBL/GenBank/DDBJ whole genome shotgun (WGS) entry which is preliminary data.</text>
</comment>
<protein>
    <submittedName>
        <fullName evidence="1">Uncharacterized protein</fullName>
    </submittedName>
</protein>
<dbReference type="AlphaFoldDB" id="A0A9P8NAG4"/>
<feature type="non-terminal residue" evidence="1">
    <location>
        <position position="138"/>
    </location>
</feature>